<name>A0A6M3JGM2_9ZZZZ</name>
<evidence type="ECO:0000313" key="1">
    <source>
        <dbReference type="EMBL" id="QJA59088.1"/>
    </source>
</evidence>
<proteinExistence type="predicted"/>
<dbReference type="EMBL" id="MT141670">
    <property type="protein sequence ID" value="QJA69016.1"/>
    <property type="molecule type" value="Genomic_DNA"/>
</dbReference>
<evidence type="ECO:0000313" key="2">
    <source>
        <dbReference type="EMBL" id="QJA69016.1"/>
    </source>
</evidence>
<reference evidence="2" key="1">
    <citation type="submission" date="2020-03" db="EMBL/GenBank/DDBJ databases">
        <title>The deep terrestrial virosphere.</title>
        <authorList>
            <person name="Holmfeldt K."/>
            <person name="Nilsson E."/>
            <person name="Simone D."/>
            <person name="Lopez-Fernandez M."/>
            <person name="Wu X."/>
            <person name="de Brujin I."/>
            <person name="Lundin D."/>
            <person name="Andersson A."/>
            <person name="Bertilsson S."/>
            <person name="Dopson M."/>
        </authorList>
    </citation>
    <scope>NUCLEOTIDE SEQUENCE</scope>
    <source>
        <strain evidence="2">MM415A05213</strain>
        <strain evidence="1">MM415B01367</strain>
    </source>
</reference>
<organism evidence="2">
    <name type="scientific">viral metagenome</name>
    <dbReference type="NCBI Taxonomy" id="1070528"/>
    <lineage>
        <taxon>unclassified sequences</taxon>
        <taxon>metagenomes</taxon>
        <taxon>organismal metagenomes</taxon>
    </lineage>
</organism>
<accession>A0A6M3JGM2</accession>
<dbReference type="AlphaFoldDB" id="A0A6M3JGM2"/>
<dbReference type="EMBL" id="MT141353">
    <property type="protein sequence ID" value="QJA59088.1"/>
    <property type="molecule type" value="Genomic_DNA"/>
</dbReference>
<protein>
    <submittedName>
        <fullName evidence="2">Uncharacterized protein</fullName>
    </submittedName>
</protein>
<sequence>MYYGNILCYNRATEYGGRIQWKVALLVADPMEIGKDVTTAMGNLELERLENVSIVAKNFMSKPA</sequence>
<gene>
    <name evidence="2" type="ORF">MM415A05213_0002</name>
    <name evidence="1" type="ORF">MM415B01367_0019</name>
</gene>